<sequence length="184" mass="19511">MSELHCRQSKGRGTYPLGCKTERVFGSKEALSDSTLGCTHMLSGSCTLAWASSSEVMDATLGWTKEGEGPGCQKQECCYSHRSVRGALGSDELMRTGWEISILCLLLSWAALWLTDSAENECLFLAFFFPSLLRWADPFPLDGDALGEGPGEQGPSGAGSELGPGAFVGAGLSISINCLAVSFN</sequence>
<comment type="caution">
    <text evidence="1">The sequence shown here is derived from an EMBL/GenBank/DDBJ whole genome shotgun (WGS) entry which is preliminary data.</text>
</comment>
<organism evidence="1 2">
    <name type="scientific">Liparis tanakae</name>
    <name type="common">Tanaka's snailfish</name>
    <dbReference type="NCBI Taxonomy" id="230148"/>
    <lineage>
        <taxon>Eukaryota</taxon>
        <taxon>Metazoa</taxon>
        <taxon>Chordata</taxon>
        <taxon>Craniata</taxon>
        <taxon>Vertebrata</taxon>
        <taxon>Euteleostomi</taxon>
        <taxon>Actinopterygii</taxon>
        <taxon>Neopterygii</taxon>
        <taxon>Teleostei</taxon>
        <taxon>Neoteleostei</taxon>
        <taxon>Acanthomorphata</taxon>
        <taxon>Eupercaria</taxon>
        <taxon>Perciformes</taxon>
        <taxon>Cottioidei</taxon>
        <taxon>Cottales</taxon>
        <taxon>Liparidae</taxon>
        <taxon>Liparis</taxon>
    </lineage>
</organism>
<gene>
    <name evidence="1" type="ORF">EYF80_036995</name>
</gene>
<dbReference type="Proteomes" id="UP000314294">
    <property type="component" value="Unassembled WGS sequence"/>
</dbReference>
<evidence type="ECO:0000313" key="1">
    <source>
        <dbReference type="EMBL" id="TNN52821.1"/>
    </source>
</evidence>
<accession>A0A4Z2GI34</accession>
<protein>
    <submittedName>
        <fullName evidence="1">Uncharacterized protein</fullName>
    </submittedName>
</protein>
<dbReference type="AlphaFoldDB" id="A0A4Z2GI34"/>
<evidence type="ECO:0000313" key="2">
    <source>
        <dbReference type="Proteomes" id="UP000314294"/>
    </source>
</evidence>
<name>A0A4Z2GI34_9TELE</name>
<dbReference type="OrthoDB" id="10545144at2759"/>
<proteinExistence type="predicted"/>
<keyword evidence="2" id="KW-1185">Reference proteome</keyword>
<reference evidence="1 2" key="1">
    <citation type="submission" date="2019-03" db="EMBL/GenBank/DDBJ databases">
        <title>First draft genome of Liparis tanakae, snailfish: a comprehensive survey of snailfish specific genes.</title>
        <authorList>
            <person name="Kim W."/>
            <person name="Song I."/>
            <person name="Jeong J.-H."/>
            <person name="Kim D."/>
            <person name="Kim S."/>
            <person name="Ryu S."/>
            <person name="Song J.Y."/>
            <person name="Lee S.K."/>
        </authorList>
    </citation>
    <scope>NUCLEOTIDE SEQUENCE [LARGE SCALE GENOMIC DNA]</scope>
    <source>
        <tissue evidence="1">Muscle</tissue>
    </source>
</reference>
<dbReference type="EMBL" id="SRLO01000535">
    <property type="protein sequence ID" value="TNN52821.1"/>
    <property type="molecule type" value="Genomic_DNA"/>
</dbReference>